<gene>
    <name evidence="2" type="ORF">QW060_18005</name>
</gene>
<evidence type="ECO:0000256" key="1">
    <source>
        <dbReference type="SAM" id="SignalP"/>
    </source>
</evidence>
<comment type="caution">
    <text evidence="2">The sequence shown here is derived from an EMBL/GenBank/DDBJ whole genome shotgun (WGS) entry which is preliminary data.</text>
</comment>
<feature type="signal peptide" evidence="1">
    <location>
        <begin position="1"/>
        <end position="18"/>
    </location>
</feature>
<name>A0ABT8CXV8_9FLAO</name>
<keyword evidence="3" id="KW-1185">Reference proteome</keyword>
<evidence type="ECO:0000313" key="3">
    <source>
        <dbReference type="Proteomes" id="UP001242368"/>
    </source>
</evidence>
<evidence type="ECO:0000313" key="2">
    <source>
        <dbReference type="EMBL" id="MDN3708971.1"/>
    </source>
</evidence>
<dbReference type="EMBL" id="JAUFQU010000009">
    <property type="protein sequence ID" value="MDN3708971.1"/>
    <property type="molecule type" value="Genomic_DNA"/>
</dbReference>
<sequence>MKKILAILVCLIVQLAVSQTFQEIDNFNRSGTEISYGDNVIILRYTGVF</sequence>
<organism evidence="2 3">
    <name type="scientific">Paenimyroides ceti</name>
    <dbReference type="NCBI Taxonomy" id="395087"/>
    <lineage>
        <taxon>Bacteria</taxon>
        <taxon>Pseudomonadati</taxon>
        <taxon>Bacteroidota</taxon>
        <taxon>Flavobacteriia</taxon>
        <taxon>Flavobacteriales</taxon>
        <taxon>Flavobacteriaceae</taxon>
        <taxon>Paenimyroides</taxon>
    </lineage>
</organism>
<feature type="chain" id="PRO_5047177953" evidence="1">
    <location>
        <begin position="19"/>
        <end position="49"/>
    </location>
</feature>
<reference evidence="3" key="1">
    <citation type="journal article" date="2019" name="Int. J. Syst. Evol. Microbiol.">
        <title>The Global Catalogue of Microorganisms (GCM) 10K type strain sequencing project: providing services to taxonomists for standard genome sequencing and annotation.</title>
        <authorList>
            <consortium name="The Broad Institute Genomics Platform"/>
            <consortium name="The Broad Institute Genome Sequencing Center for Infectious Disease"/>
            <person name="Wu L."/>
            <person name="Ma J."/>
        </authorList>
    </citation>
    <scope>NUCLEOTIDE SEQUENCE [LARGE SCALE GENOMIC DNA]</scope>
    <source>
        <strain evidence="3">CECT 7184</strain>
    </source>
</reference>
<protein>
    <submittedName>
        <fullName evidence="2">Uncharacterized protein</fullName>
    </submittedName>
</protein>
<dbReference type="Proteomes" id="UP001242368">
    <property type="component" value="Unassembled WGS sequence"/>
</dbReference>
<proteinExistence type="predicted"/>
<dbReference type="RefSeq" id="WP_290364864.1">
    <property type="nucleotide sequence ID" value="NZ_JAUFQU010000009.1"/>
</dbReference>
<keyword evidence="1" id="KW-0732">Signal</keyword>
<accession>A0ABT8CXV8</accession>